<gene>
    <name evidence="4" type="ORF">C0Q70_11965</name>
</gene>
<proteinExistence type="predicted"/>
<dbReference type="InterPro" id="IPR021109">
    <property type="entry name" value="Peptidase_aspartic_dom_sf"/>
</dbReference>
<keyword evidence="1" id="KW-0479">Metal-binding</keyword>
<dbReference type="GO" id="GO:0006508">
    <property type="term" value="P:proteolysis"/>
    <property type="evidence" value="ECO:0007669"/>
    <property type="project" value="InterPro"/>
</dbReference>
<dbReference type="PANTHER" id="PTHR23095">
    <property type="entry name" value="PARANEOPLASTIC ANTIGEN"/>
    <property type="match status" value="1"/>
</dbReference>
<evidence type="ECO:0000256" key="2">
    <source>
        <dbReference type="SAM" id="MobiDB-lite"/>
    </source>
</evidence>
<dbReference type="EMBL" id="PZQS01000007">
    <property type="protein sequence ID" value="PVD26818.1"/>
    <property type="molecule type" value="Genomic_DNA"/>
</dbReference>
<dbReference type="CDD" id="cd00303">
    <property type="entry name" value="retropepsin_like"/>
    <property type="match status" value="1"/>
</dbReference>
<dbReference type="InterPro" id="IPR001969">
    <property type="entry name" value="Aspartic_peptidase_AS"/>
</dbReference>
<feature type="compositionally biased region" description="Basic and acidic residues" evidence="2">
    <location>
        <begin position="276"/>
        <end position="287"/>
    </location>
</feature>
<dbReference type="AlphaFoldDB" id="A0A2T7P060"/>
<dbReference type="Gene3D" id="2.40.70.10">
    <property type="entry name" value="Acid Proteases"/>
    <property type="match status" value="1"/>
</dbReference>
<dbReference type="GO" id="GO:0008270">
    <property type="term" value="F:zinc ion binding"/>
    <property type="evidence" value="ECO:0007669"/>
    <property type="project" value="UniProtKB-KW"/>
</dbReference>
<keyword evidence="1" id="KW-0863">Zinc-finger</keyword>
<dbReference type="SUPFAM" id="SSF50630">
    <property type="entry name" value="Acid proteases"/>
    <property type="match status" value="1"/>
</dbReference>
<dbReference type="InterPro" id="IPR036875">
    <property type="entry name" value="Znf_CCHC_sf"/>
</dbReference>
<evidence type="ECO:0000313" key="4">
    <source>
        <dbReference type="EMBL" id="PVD26818.1"/>
    </source>
</evidence>
<comment type="caution">
    <text evidence="4">The sequence shown here is derived from an EMBL/GenBank/DDBJ whole genome shotgun (WGS) entry which is preliminary data.</text>
</comment>
<evidence type="ECO:0000256" key="1">
    <source>
        <dbReference type="PROSITE-ProRule" id="PRU00047"/>
    </source>
</evidence>
<organism evidence="4 5">
    <name type="scientific">Pomacea canaliculata</name>
    <name type="common">Golden apple snail</name>
    <dbReference type="NCBI Taxonomy" id="400727"/>
    <lineage>
        <taxon>Eukaryota</taxon>
        <taxon>Metazoa</taxon>
        <taxon>Spiralia</taxon>
        <taxon>Lophotrochozoa</taxon>
        <taxon>Mollusca</taxon>
        <taxon>Gastropoda</taxon>
        <taxon>Caenogastropoda</taxon>
        <taxon>Architaenioglossa</taxon>
        <taxon>Ampullarioidea</taxon>
        <taxon>Ampullariidae</taxon>
        <taxon>Pomacea</taxon>
    </lineage>
</organism>
<dbReference type="PANTHER" id="PTHR23095:SF43">
    <property type="entry name" value="PARANEOPLASTIC ANTIGEN-LIKE PROTEIN 8C"/>
    <property type="match status" value="1"/>
</dbReference>
<dbReference type="OrthoDB" id="6159874at2759"/>
<dbReference type="PROSITE" id="PS50158">
    <property type="entry name" value="ZF_CCHC"/>
    <property type="match status" value="1"/>
</dbReference>
<dbReference type="GO" id="GO:0003676">
    <property type="term" value="F:nucleic acid binding"/>
    <property type="evidence" value="ECO:0007669"/>
    <property type="project" value="InterPro"/>
</dbReference>
<protein>
    <recommendedName>
        <fullName evidence="3">CCHC-type domain-containing protein</fullName>
    </recommendedName>
</protein>
<accession>A0A2T7P060</accession>
<feature type="domain" description="CCHC-type" evidence="3">
    <location>
        <begin position="292"/>
        <end position="306"/>
    </location>
</feature>
<evidence type="ECO:0000259" key="3">
    <source>
        <dbReference type="PROSITE" id="PS50158"/>
    </source>
</evidence>
<keyword evidence="5" id="KW-1185">Reference proteome</keyword>
<dbReference type="SUPFAM" id="SSF57756">
    <property type="entry name" value="Retrovirus zinc finger-like domains"/>
    <property type="match status" value="1"/>
</dbReference>
<dbReference type="GO" id="GO:0004190">
    <property type="term" value="F:aspartic-type endopeptidase activity"/>
    <property type="evidence" value="ECO:0007669"/>
    <property type="project" value="InterPro"/>
</dbReference>
<evidence type="ECO:0000313" key="5">
    <source>
        <dbReference type="Proteomes" id="UP000245119"/>
    </source>
</evidence>
<dbReference type="PROSITE" id="PS00141">
    <property type="entry name" value="ASP_PROTEASE"/>
    <property type="match status" value="1"/>
</dbReference>
<feature type="region of interest" description="Disordered" evidence="2">
    <location>
        <begin position="256"/>
        <end position="290"/>
    </location>
</feature>
<dbReference type="InterPro" id="IPR026523">
    <property type="entry name" value="PNMA"/>
</dbReference>
<sequence>MELTEEEKRALEAFRNLEVKPTADTAADLQQWAAGYAATRDGVETAPLIASGPQPPRLSPFSGGKNDTAMDLWRYELMCLRGRYTDAVVLEAVRRSLRGEAARVAMRLGPHATLNELLQKFDSIFGLVVCDQDLLGSFYTARQQAGENVTQWRCRIEDILTQALNAHLIERRAYNETLRRRLWGGLRQPLKDRTAYKFEMETDVDALFRGLRQAEQEAEGPAQKTGAGKQAVLNAAQSIPAEDWCAEVKKLSAEVQSLRRQLQQGPGNEPAAGRAPDQRPPRPRYDDDGPTCFRCGGKGHIQVGCRVRIDHLRKPLNDNWPAERGNLQSTCVDVWVEGVATKALLDTGATVSTVTDTFHRQKLAHLAVHPLQEVLHIECADGQLLPYEGYIEAELRVEGAGGGADSLTCLLLVVPSNRYSNSVPVLLGTNILEQLMHRVQDKHGPQFLQNAQLQPLWHRSFRCLAMRERALRRSHNRLAYVRCLQPTTIKPNSAVVIQCAVDQALDYAPTCAMLQSALKSDWDQLLNITPSLVNYNSKNMGVVDVHVANATTKTVVIPSRTVIGELLPVTRVQCGSAVCMTEAAPSCVDSDNISPRGGVYGRVRHRIEVGWKIARTQ</sequence>
<dbReference type="Proteomes" id="UP000245119">
    <property type="component" value="Linkage Group LG7"/>
</dbReference>
<dbReference type="InterPro" id="IPR001878">
    <property type="entry name" value="Znf_CCHC"/>
</dbReference>
<feature type="compositionally biased region" description="Polar residues" evidence="2">
    <location>
        <begin position="256"/>
        <end position="266"/>
    </location>
</feature>
<keyword evidence="1" id="KW-0862">Zinc</keyword>
<name>A0A2T7P060_POMCA</name>
<reference evidence="4 5" key="1">
    <citation type="submission" date="2018-04" db="EMBL/GenBank/DDBJ databases">
        <title>The genome of golden apple snail Pomacea canaliculata provides insight into stress tolerance and invasive adaptation.</title>
        <authorList>
            <person name="Liu C."/>
            <person name="Liu B."/>
            <person name="Ren Y."/>
            <person name="Zhang Y."/>
            <person name="Wang H."/>
            <person name="Li S."/>
            <person name="Jiang F."/>
            <person name="Yin L."/>
            <person name="Zhang G."/>
            <person name="Qian W."/>
            <person name="Fan W."/>
        </authorList>
    </citation>
    <scope>NUCLEOTIDE SEQUENCE [LARGE SCALE GENOMIC DNA]</scope>
    <source>
        <strain evidence="4">SZHN2017</strain>
        <tissue evidence="4">Muscle</tissue>
    </source>
</reference>